<accession>A0ABR4QLI2</accession>
<evidence type="ECO:0000256" key="6">
    <source>
        <dbReference type="RuleBase" id="RU368027"/>
    </source>
</evidence>
<evidence type="ECO:0000256" key="5">
    <source>
        <dbReference type="ARBA" id="ARBA00023242"/>
    </source>
</evidence>
<reference evidence="8 9" key="1">
    <citation type="journal article" date="2022" name="Front. Cell. Infect. Microbiol.">
        <title>The Genomes of Two Strains of Taenia crassiceps the Animal Model for the Study of Human Cysticercosis.</title>
        <authorList>
            <person name="Bobes R.J."/>
            <person name="Estrada K."/>
            <person name="Rios-Valencia D.G."/>
            <person name="Calderon-Gallegos A."/>
            <person name="de la Torre P."/>
            <person name="Carrero J.C."/>
            <person name="Sanchez-Flores A."/>
            <person name="Laclette J.P."/>
        </authorList>
    </citation>
    <scope>NUCLEOTIDE SEQUENCE [LARGE SCALE GENOMIC DNA]</scope>
    <source>
        <strain evidence="8">WFUcys</strain>
    </source>
</reference>
<evidence type="ECO:0000313" key="8">
    <source>
        <dbReference type="EMBL" id="KAL5110502.1"/>
    </source>
</evidence>
<dbReference type="InterPro" id="IPR009292">
    <property type="entry name" value="RRP36"/>
</dbReference>
<keyword evidence="9" id="KW-1185">Reference proteome</keyword>
<comment type="subcellular location">
    <subcellularLocation>
        <location evidence="1 6">Nucleus</location>
        <location evidence="1 6">Nucleolus</location>
    </subcellularLocation>
</comment>
<comment type="similarity">
    <text evidence="2 6">Belongs to the RRP36 family.</text>
</comment>
<dbReference type="PANTHER" id="PTHR21738:SF0">
    <property type="entry name" value="RIBOSOMAL RNA PROCESSING PROTEIN 36 HOMOLOG"/>
    <property type="match status" value="1"/>
</dbReference>
<sequence length="182" mass="21381">MASSSEGDLDDNPVSVPFKRLRKDKFALSNHLGREFGAAKKRILQKRSFRDPRFDPRVHGLCVLSDWTFLKEEQERNLRTLKKQLSKVRSEEQREKTKAAIKLINQRRATEKDVALKRRVKHDLQKAQMANLKTGKRASFITRNKLKEKVKEERLKLLSGRGKERYLSRQAKRKYTANSFDE</sequence>
<evidence type="ECO:0000256" key="4">
    <source>
        <dbReference type="ARBA" id="ARBA00022552"/>
    </source>
</evidence>
<proteinExistence type="inferred from homology"/>
<gene>
    <name evidence="8" type="ORF">TcWFU_006194</name>
</gene>
<dbReference type="EMBL" id="JAKROA010000002">
    <property type="protein sequence ID" value="KAL5110502.1"/>
    <property type="molecule type" value="Genomic_DNA"/>
</dbReference>
<keyword evidence="7" id="KW-0175">Coiled coil</keyword>
<dbReference type="PANTHER" id="PTHR21738">
    <property type="entry name" value="RIBOSOMAL RNA PROCESSING PROTEIN 36 HOMOLOG"/>
    <property type="match status" value="1"/>
</dbReference>
<keyword evidence="6" id="KW-0687">Ribonucleoprotein</keyword>
<keyword evidence="3 6" id="KW-0690">Ribosome biogenesis</keyword>
<name>A0ABR4QLI2_9CEST</name>
<comment type="caution">
    <text evidence="8">The sequence shown here is derived from an EMBL/GenBank/DDBJ whole genome shotgun (WGS) entry which is preliminary data.</text>
</comment>
<evidence type="ECO:0000256" key="2">
    <source>
        <dbReference type="ARBA" id="ARBA00009418"/>
    </source>
</evidence>
<comment type="subunit">
    <text evidence="6">Associates with 90S and pre-40S pre-ribosomal particles.</text>
</comment>
<keyword evidence="5 6" id="KW-0539">Nucleus</keyword>
<dbReference type="Proteomes" id="UP001651158">
    <property type="component" value="Unassembled WGS sequence"/>
</dbReference>
<organism evidence="8 9">
    <name type="scientific">Taenia crassiceps</name>
    <dbReference type="NCBI Taxonomy" id="6207"/>
    <lineage>
        <taxon>Eukaryota</taxon>
        <taxon>Metazoa</taxon>
        <taxon>Spiralia</taxon>
        <taxon>Lophotrochozoa</taxon>
        <taxon>Platyhelminthes</taxon>
        <taxon>Cestoda</taxon>
        <taxon>Eucestoda</taxon>
        <taxon>Cyclophyllidea</taxon>
        <taxon>Taeniidae</taxon>
        <taxon>Taenia</taxon>
    </lineage>
</organism>
<evidence type="ECO:0000256" key="1">
    <source>
        <dbReference type="ARBA" id="ARBA00004604"/>
    </source>
</evidence>
<feature type="coiled-coil region" evidence="7">
    <location>
        <begin position="71"/>
        <end position="98"/>
    </location>
</feature>
<keyword evidence="4 6" id="KW-0698">rRNA processing</keyword>
<comment type="function">
    <text evidence="6">Component of the 90S pre-ribosome involved in the maturation of rRNAs. Required for early cleavages of the pre-RNAs in the 40S ribosomal subunit maturation pathway.</text>
</comment>
<dbReference type="Pfam" id="PF06102">
    <property type="entry name" value="RRP36"/>
    <property type="match status" value="1"/>
</dbReference>
<evidence type="ECO:0000313" key="9">
    <source>
        <dbReference type="Proteomes" id="UP001651158"/>
    </source>
</evidence>
<evidence type="ECO:0000256" key="7">
    <source>
        <dbReference type="SAM" id="Coils"/>
    </source>
</evidence>
<evidence type="ECO:0000256" key="3">
    <source>
        <dbReference type="ARBA" id="ARBA00022517"/>
    </source>
</evidence>
<protein>
    <recommendedName>
        <fullName evidence="6">rRNA biogenesis protein RRP36</fullName>
    </recommendedName>
</protein>